<reference evidence="3 4" key="1">
    <citation type="submission" date="2019-03" db="EMBL/GenBank/DDBJ databases">
        <title>Flavobacterium AR-3-4 sp. nov. isolated from arctic soil.</title>
        <authorList>
            <person name="Chaudhary D.K."/>
        </authorList>
    </citation>
    <scope>NUCLEOTIDE SEQUENCE [LARGE SCALE GENOMIC DNA]</scope>
    <source>
        <strain evidence="3 4">AR-3-4</strain>
    </source>
</reference>
<dbReference type="OrthoDB" id="798409at2"/>
<dbReference type="Proteomes" id="UP000295479">
    <property type="component" value="Unassembled WGS sequence"/>
</dbReference>
<dbReference type="RefSeq" id="WP_132007788.1">
    <property type="nucleotide sequence ID" value="NZ_SMFK01000012.1"/>
</dbReference>
<evidence type="ECO:0000259" key="2">
    <source>
        <dbReference type="PROSITE" id="PS50943"/>
    </source>
</evidence>
<dbReference type="CDD" id="cd00093">
    <property type="entry name" value="HTH_XRE"/>
    <property type="match status" value="1"/>
</dbReference>
<evidence type="ECO:0000313" key="4">
    <source>
        <dbReference type="Proteomes" id="UP000295479"/>
    </source>
</evidence>
<dbReference type="Pfam" id="PF01381">
    <property type="entry name" value="HTH_3"/>
    <property type="match status" value="1"/>
</dbReference>
<gene>
    <name evidence="3" type="ORF">E0F76_14855</name>
</gene>
<feature type="domain" description="HTH cro/C1-type" evidence="2">
    <location>
        <begin position="9"/>
        <end position="63"/>
    </location>
</feature>
<dbReference type="SUPFAM" id="SSF47413">
    <property type="entry name" value="lambda repressor-like DNA-binding domains"/>
    <property type="match status" value="1"/>
</dbReference>
<evidence type="ECO:0000256" key="1">
    <source>
        <dbReference type="ARBA" id="ARBA00023125"/>
    </source>
</evidence>
<dbReference type="PANTHER" id="PTHR46558">
    <property type="entry name" value="TRACRIPTIONAL REGULATORY PROTEIN-RELATED-RELATED"/>
    <property type="match status" value="1"/>
</dbReference>
<evidence type="ECO:0000313" key="3">
    <source>
        <dbReference type="EMBL" id="TDD95059.1"/>
    </source>
</evidence>
<accession>A0A4R5C8F4</accession>
<dbReference type="Gene3D" id="1.10.260.40">
    <property type="entry name" value="lambda repressor-like DNA-binding domains"/>
    <property type="match status" value="1"/>
</dbReference>
<dbReference type="EMBL" id="SMFK01000012">
    <property type="protein sequence ID" value="TDD95059.1"/>
    <property type="molecule type" value="Genomic_DNA"/>
</dbReference>
<dbReference type="SMART" id="SM00530">
    <property type="entry name" value="HTH_XRE"/>
    <property type="match status" value="1"/>
</dbReference>
<name>A0A4R5C8F4_9FLAO</name>
<dbReference type="GO" id="GO:0003677">
    <property type="term" value="F:DNA binding"/>
    <property type="evidence" value="ECO:0007669"/>
    <property type="project" value="UniProtKB-KW"/>
</dbReference>
<sequence length="95" mass="10830">MNIIISKNIRTIREMKNLSREYMADELGMTASGYGKIERGEIELTINKISNIAAIFEISISDLLFFEISSFFNNSRDKRLGINSNLNSLKTKTVH</sequence>
<dbReference type="InterPro" id="IPR001387">
    <property type="entry name" value="Cro/C1-type_HTH"/>
</dbReference>
<dbReference type="PROSITE" id="PS50943">
    <property type="entry name" value="HTH_CROC1"/>
    <property type="match status" value="1"/>
</dbReference>
<dbReference type="InterPro" id="IPR010982">
    <property type="entry name" value="Lambda_DNA-bd_dom_sf"/>
</dbReference>
<keyword evidence="4" id="KW-1185">Reference proteome</keyword>
<dbReference type="AlphaFoldDB" id="A0A4R5C8F4"/>
<proteinExistence type="predicted"/>
<dbReference type="PANTHER" id="PTHR46558:SF4">
    <property type="entry name" value="DNA-BIDING PHAGE PROTEIN"/>
    <property type="match status" value="1"/>
</dbReference>
<keyword evidence="1" id="KW-0238">DNA-binding</keyword>
<protein>
    <submittedName>
        <fullName evidence="3">XRE family transcriptional regulator</fullName>
    </submittedName>
</protein>
<organism evidence="3 4">
    <name type="scientific">Flavobacterium cellulosilyticum</name>
    <dbReference type="NCBI Taxonomy" id="2541731"/>
    <lineage>
        <taxon>Bacteria</taxon>
        <taxon>Pseudomonadati</taxon>
        <taxon>Bacteroidota</taxon>
        <taxon>Flavobacteriia</taxon>
        <taxon>Flavobacteriales</taxon>
        <taxon>Flavobacteriaceae</taxon>
        <taxon>Flavobacterium</taxon>
    </lineage>
</organism>
<comment type="caution">
    <text evidence="3">The sequence shown here is derived from an EMBL/GenBank/DDBJ whole genome shotgun (WGS) entry which is preliminary data.</text>
</comment>